<gene>
    <name evidence="2" type="ORF">FME95_07265</name>
</gene>
<keyword evidence="3" id="KW-1185">Reference proteome</keyword>
<dbReference type="Proteomes" id="UP000321764">
    <property type="component" value="Unassembled WGS sequence"/>
</dbReference>
<proteinExistence type="predicted"/>
<dbReference type="RefSeq" id="WP_147713725.1">
    <property type="nucleotide sequence ID" value="NZ_VKAD01000001.1"/>
</dbReference>
<dbReference type="Pfam" id="PF08787">
    <property type="entry name" value="Alginate_lyase2"/>
    <property type="match status" value="1"/>
</dbReference>
<feature type="domain" description="Alginate lyase 2" evidence="1">
    <location>
        <begin position="37"/>
        <end position="349"/>
    </location>
</feature>
<sequence length="354" mass="39150">MRISKHIMGLAATALVATGCGSMSKVDYSEMNPADKFDLSNWKITIPMDGDGNGKIDEIKVADIQTYSHPDFFYLTKKGEMVFAAPNKAITTANSSNTRSELRQMLRGTNTSFGTKSPENNFTLPENPKGVLFGGKMNATLAVHHVAENAGHPEKPPAFSVVVGQIHAMKDDKQIAEGNGFGYGNEPLKIYYKKFPGHKYGSVFWNYERNLEKNDPNRTDIAFPVWGNTWENPEDPGKAGIALGDEFSYEVNVYGSMMYLTFSAPKKETVKYAIDLANNVDPYGEVDELDNPRGYAEDFMYYKAGAYNQCSTKDAEGIWYAACPGTGDWETDKANGDYVDVRFSELTLTEATAP</sequence>
<dbReference type="EMBL" id="VKAD01000001">
    <property type="protein sequence ID" value="TXR54327.1"/>
    <property type="molecule type" value="Genomic_DNA"/>
</dbReference>
<accession>A0A5C8Z9C8</accession>
<dbReference type="InterPro" id="IPR013320">
    <property type="entry name" value="ConA-like_dom_sf"/>
</dbReference>
<dbReference type="InterPro" id="IPR014895">
    <property type="entry name" value="Alginate_lyase_2"/>
</dbReference>
<dbReference type="PROSITE" id="PS51257">
    <property type="entry name" value="PROKAR_LIPOPROTEIN"/>
    <property type="match status" value="1"/>
</dbReference>
<organism evidence="2 3">
    <name type="scientific">Reinekea thalattae</name>
    <dbReference type="NCBI Taxonomy" id="2593301"/>
    <lineage>
        <taxon>Bacteria</taxon>
        <taxon>Pseudomonadati</taxon>
        <taxon>Pseudomonadota</taxon>
        <taxon>Gammaproteobacteria</taxon>
        <taxon>Oceanospirillales</taxon>
        <taxon>Saccharospirillaceae</taxon>
        <taxon>Reinekea</taxon>
    </lineage>
</organism>
<dbReference type="SUPFAM" id="SSF49899">
    <property type="entry name" value="Concanavalin A-like lectins/glucanases"/>
    <property type="match status" value="1"/>
</dbReference>
<dbReference type="GO" id="GO:0016829">
    <property type="term" value="F:lyase activity"/>
    <property type="evidence" value="ECO:0007669"/>
    <property type="project" value="UniProtKB-KW"/>
</dbReference>
<protein>
    <submittedName>
        <fullName evidence="2">Polysaccharide lyase family 7 protein</fullName>
    </submittedName>
</protein>
<dbReference type="Gene3D" id="2.60.120.200">
    <property type="match status" value="1"/>
</dbReference>
<keyword evidence="2" id="KW-0456">Lyase</keyword>
<dbReference type="AlphaFoldDB" id="A0A5C8Z9C8"/>
<name>A0A5C8Z9C8_9GAMM</name>
<dbReference type="OrthoDB" id="1113844at2"/>
<evidence type="ECO:0000313" key="2">
    <source>
        <dbReference type="EMBL" id="TXR54327.1"/>
    </source>
</evidence>
<reference evidence="2 3" key="1">
    <citation type="submission" date="2019-07" db="EMBL/GenBank/DDBJ databases">
        <title>Reinekea sp. strain SSH23 genome sequencing and assembly.</title>
        <authorList>
            <person name="Kim I."/>
        </authorList>
    </citation>
    <scope>NUCLEOTIDE SEQUENCE [LARGE SCALE GENOMIC DNA]</scope>
    <source>
        <strain evidence="2 3">SSH23</strain>
    </source>
</reference>
<comment type="caution">
    <text evidence="2">The sequence shown here is derived from an EMBL/GenBank/DDBJ whole genome shotgun (WGS) entry which is preliminary data.</text>
</comment>
<evidence type="ECO:0000313" key="3">
    <source>
        <dbReference type="Proteomes" id="UP000321764"/>
    </source>
</evidence>
<evidence type="ECO:0000259" key="1">
    <source>
        <dbReference type="Pfam" id="PF08787"/>
    </source>
</evidence>